<accession>A0ABX5XQU2</accession>
<evidence type="ECO:0000256" key="1">
    <source>
        <dbReference type="ARBA" id="ARBA00022729"/>
    </source>
</evidence>
<protein>
    <recommendedName>
        <fullName evidence="2">Cytochrome c-552/4 domain-containing protein</fullName>
    </recommendedName>
</protein>
<dbReference type="PANTHER" id="PTHR35038">
    <property type="entry name" value="DISSIMILATORY SULFITE REDUCTASE SIRA"/>
    <property type="match status" value="1"/>
</dbReference>
<dbReference type="InterPro" id="IPR023155">
    <property type="entry name" value="Cyt_c-552/4"/>
</dbReference>
<dbReference type="Gene3D" id="1.10.1130.10">
    <property type="entry name" value="Flavocytochrome C3, Chain A"/>
    <property type="match status" value="2"/>
</dbReference>
<keyword evidence="1" id="KW-0732">Signal</keyword>
<proteinExistence type="predicted"/>
<dbReference type="SUPFAM" id="SSF48695">
    <property type="entry name" value="Multiheme cytochromes"/>
    <property type="match status" value="1"/>
</dbReference>
<sequence>MALPNPQESVLNRIPVAAVLIVLVALGSMVSRHAPPAVAPAVKAAEPTYVGRRVCLECHSENHQLHSHHGHATTFRSTKDPEVAGKFVGKSYDAGEPFGTYTYHADDQGLFVRIPEKFGDQPFRLEYALGHKSMTLLSLLPDPDEGTVALEHRVSWMAAADSLGKTPGQHDGIPETAAELFGHRHEGRIMRKCVYCHVTTGEIVDQQIVDLTANVNCEKCHGPASEHVRLARAMKTPPPFSVGRADWDAESELQLCGDCHRMPRDISRKQLREYPDLLARFQPVGLLRSECFVQSGGRLKCTTCHNPHQTISATTPREHEQNCLACHAEMSETNQAAASHVVCPVSPTTGCIECHMPALKLDGLGDGFHDHWIRVRDDK</sequence>
<dbReference type="Proteomes" id="UP000318081">
    <property type="component" value="Chromosome"/>
</dbReference>
<evidence type="ECO:0000259" key="2">
    <source>
        <dbReference type="Pfam" id="PF13435"/>
    </source>
</evidence>
<dbReference type="EMBL" id="CP036432">
    <property type="protein sequence ID" value="QDV84374.1"/>
    <property type="molecule type" value="Genomic_DNA"/>
</dbReference>
<organism evidence="3 4">
    <name type="scientific">Stieleria magnilauensis</name>
    <dbReference type="NCBI Taxonomy" id="2527963"/>
    <lineage>
        <taxon>Bacteria</taxon>
        <taxon>Pseudomonadati</taxon>
        <taxon>Planctomycetota</taxon>
        <taxon>Planctomycetia</taxon>
        <taxon>Pirellulales</taxon>
        <taxon>Pirellulaceae</taxon>
        <taxon>Stieleria</taxon>
    </lineage>
</organism>
<evidence type="ECO:0000313" key="3">
    <source>
        <dbReference type="EMBL" id="QDV84374.1"/>
    </source>
</evidence>
<gene>
    <name evidence="3" type="ORF">TBK1r_33190</name>
</gene>
<dbReference type="InterPro" id="IPR051829">
    <property type="entry name" value="Multiheme_Cytochr_ET"/>
</dbReference>
<reference evidence="3 4" key="1">
    <citation type="submission" date="2019-02" db="EMBL/GenBank/DDBJ databases">
        <title>Deep-cultivation of Planctomycetes and their phenomic and genomic characterization uncovers novel biology.</title>
        <authorList>
            <person name="Wiegand S."/>
            <person name="Jogler M."/>
            <person name="Boedeker C."/>
            <person name="Pinto D."/>
            <person name="Vollmers J."/>
            <person name="Rivas-Marin E."/>
            <person name="Kohn T."/>
            <person name="Peeters S.H."/>
            <person name="Heuer A."/>
            <person name="Rast P."/>
            <person name="Oberbeckmann S."/>
            <person name="Bunk B."/>
            <person name="Jeske O."/>
            <person name="Meyerdierks A."/>
            <person name="Storesund J.E."/>
            <person name="Kallscheuer N."/>
            <person name="Luecker S."/>
            <person name="Lage O.M."/>
            <person name="Pohl T."/>
            <person name="Merkel B.J."/>
            <person name="Hornburger P."/>
            <person name="Mueller R.-W."/>
            <person name="Bruemmer F."/>
            <person name="Labrenz M."/>
            <person name="Spormann A.M."/>
            <person name="Op den Camp H."/>
            <person name="Overmann J."/>
            <person name="Amann R."/>
            <person name="Jetten M.S.M."/>
            <person name="Mascher T."/>
            <person name="Medema M.H."/>
            <person name="Devos D.P."/>
            <person name="Kaster A.-K."/>
            <person name="Ovreas L."/>
            <person name="Rohde M."/>
            <person name="Galperin M.Y."/>
            <person name="Jogler C."/>
        </authorList>
    </citation>
    <scope>NUCLEOTIDE SEQUENCE [LARGE SCALE GENOMIC DNA]</scope>
    <source>
        <strain evidence="3 4">TBK1r</strain>
    </source>
</reference>
<dbReference type="PANTHER" id="PTHR35038:SF8">
    <property type="entry name" value="C-TYPE POLYHEME CYTOCHROME OMCC"/>
    <property type="match status" value="1"/>
</dbReference>
<name>A0ABX5XQU2_9BACT</name>
<evidence type="ECO:0000313" key="4">
    <source>
        <dbReference type="Proteomes" id="UP000318081"/>
    </source>
</evidence>
<keyword evidence="4" id="KW-1185">Reference proteome</keyword>
<feature type="domain" description="Cytochrome c-552/4" evidence="2">
    <location>
        <begin position="188"/>
        <end position="222"/>
    </location>
</feature>
<dbReference type="Pfam" id="PF13435">
    <property type="entry name" value="Cytochrome_C554"/>
    <property type="match status" value="1"/>
</dbReference>
<dbReference type="InterPro" id="IPR036280">
    <property type="entry name" value="Multihaem_cyt_sf"/>
</dbReference>